<keyword evidence="1" id="KW-0378">Hydrolase</keyword>
<comment type="caution">
    <text evidence="1">The sequence shown here is derived from an EMBL/GenBank/DDBJ whole genome shotgun (WGS) entry which is preliminary data.</text>
</comment>
<protein>
    <submittedName>
        <fullName evidence="1">RNA 2',3'-cyclic phosphodiesterase</fullName>
        <ecNumber evidence="1">3.1.4.-</ecNumber>
    </submittedName>
</protein>
<reference evidence="1" key="1">
    <citation type="submission" date="2019-08" db="EMBL/GenBank/DDBJ databases">
        <authorList>
            <person name="Kucharzyk K."/>
            <person name="Murdoch R.W."/>
            <person name="Higgins S."/>
            <person name="Loffler F."/>
        </authorList>
    </citation>
    <scope>NUCLEOTIDE SEQUENCE</scope>
</reference>
<organism evidence="1">
    <name type="scientific">bioreactor metagenome</name>
    <dbReference type="NCBI Taxonomy" id="1076179"/>
    <lineage>
        <taxon>unclassified sequences</taxon>
        <taxon>metagenomes</taxon>
        <taxon>ecological metagenomes</taxon>
    </lineage>
</organism>
<dbReference type="EC" id="3.1.4.-" evidence="1"/>
<dbReference type="Pfam" id="PF13563">
    <property type="entry name" value="2_5_RNA_ligase2"/>
    <property type="match status" value="1"/>
</dbReference>
<dbReference type="PANTHER" id="PTHR40037:SF1">
    <property type="entry name" value="PHOSPHOESTERASE SAOUHSC_00951-RELATED"/>
    <property type="match status" value="1"/>
</dbReference>
<dbReference type="EMBL" id="VSSQ01017134">
    <property type="protein sequence ID" value="MPM59127.1"/>
    <property type="molecule type" value="Genomic_DNA"/>
</dbReference>
<dbReference type="InterPro" id="IPR009097">
    <property type="entry name" value="Cyclic_Pdiesterase"/>
</dbReference>
<gene>
    <name evidence="1" type="primary">thpR_16</name>
    <name evidence="1" type="ORF">SDC9_105965</name>
</gene>
<dbReference type="GO" id="GO:0016787">
    <property type="term" value="F:hydrolase activity"/>
    <property type="evidence" value="ECO:0007669"/>
    <property type="project" value="UniProtKB-KW"/>
</dbReference>
<dbReference type="PANTHER" id="PTHR40037">
    <property type="entry name" value="PHOSPHOESTERASE YJCG-RELATED"/>
    <property type="match status" value="1"/>
</dbReference>
<dbReference type="AlphaFoldDB" id="A0A645B127"/>
<proteinExistence type="predicted"/>
<name>A0A645B127_9ZZZZ</name>
<sequence>MLIISERIGYMKYFIGIPVPYSYKNKIEMLRAEARFLTTEPHITLVPPPALPDDDSFIEKVVEVCKNTKRFKVRLDNLEQFGDRILYVGVKGPELIVLYDKIYEALNLEKEKRGYTPHLTVVKQRPRRPVDLETIRKKAEKRLSPYPEYTLNSIIVYRQPKEKFMYIPYMEIPFES</sequence>
<evidence type="ECO:0000313" key="1">
    <source>
        <dbReference type="EMBL" id="MPM59127.1"/>
    </source>
</evidence>
<dbReference type="InterPro" id="IPR050580">
    <property type="entry name" value="2H_phosphoesterase_YjcG-like"/>
</dbReference>
<dbReference type="SUPFAM" id="SSF55144">
    <property type="entry name" value="LigT-like"/>
    <property type="match status" value="1"/>
</dbReference>
<accession>A0A645B127</accession>
<dbReference type="Gene3D" id="3.90.1140.10">
    <property type="entry name" value="Cyclic phosphodiesterase"/>
    <property type="match status" value="1"/>
</dbReference>